<dbReference type="Proteomes" id="UP000004703">
    <property type="component" value="Chromosome"/>
</dbReference>
<organism evidence="1 2">
    <name type="scientific">Roseibium alexandrii (strain DSM 17067 / NCIMB 14079 / DFL-11)</name>
    <name type="common">Labrenzia alexandrii</name>
    <dbReference type="NCBI Taxonomy" id="244592"/>
    <lineage>
        <taxon>Bacteria</taxon>
        <taxon>Pseudomonadati</taxon>
        <taxon>Pseudomonadota</taxon>
        <taxon>Alphaproteobacteria</taxon>
        <taxon>Hyphomicrobiales</taxon>
        <taxon>Stappiaceae</taxon>
        <taxon>Roseibium</taxon>
    </lineage>
</organism>
<comment type="caution">
    <text evidence="1">The sequence shown here is derived from an EMBL/GenBank/DDBJ whole genome shotgun (WGS) entry which is preliminary data.</text>
</comment>
<gene>
    <name evidence="1" type="ORF">SADFL11_4421</name>
</gene>
<evidence type="ECO:0000313" key="1">
    <source>
        <dbReference type="EMBL" id="EEE47132.2"/>
    </source>
</evidence>
<proteinExistence type="predicted"/>
<name>A0A5E8H527_ROSAD</name>
<reference evidence="1 2" key="1">
    <citation type="submission" date="2008-01" db="EMBL/GenBank/DDBJ databases">
        <authorList>
            <person name="Wagner-Dobler I."/>
            <person name="Ferriera S."/>
            <person name="Johnson J."/>
            <person name="Kravitz S."/>
            <person name="Beeson K."/>
            <person name="Sutton G."/>
            <person name="Rogers Y.-H."/>
            <person name="Friedman R."/>
            <person name="Frazier M."/>
            <person name="Venter J.C."/>
        </authorList>
    </citation>
    <scope>NUCLEOTIDE SEQUENCE [LARGE SCALE GENOMIC DNA]</scope>
    <source>
        <strain evidence="2">DSM 17067 / NCIMB 14079 / DFL-11</strain>
    </source>
</reference>
<protein>
    <submittedName>
        <fullName evidence="1">Uncharacterized protein</fullName>
    </submittedName>
</protein>
<dbReference type="RefSeq" id="WP_134852982.1">
    <property type="nucleotide sequence ID" value="NZ_CM011002.1"/>
</dbReference>
<evidence type="ECO:0000313" key="2">
    <source>
        <dbReference type="Proteomes" id="UP000004703"/>
    </source>
</evidence>
<reference evidence="1 2" key="2">
    <citation type="submission" date="2013-04" db="EMBL/GenBank/DDBJ databases">
        <authorList>
            <person name="Fiebig A."/>
            <person name="Pradella S."/>
            <person name="Wagner-Doebler I."/>
        </authorList>
    </citation>
    <scope>NUCLEOTIDE SEQUENCE [LARGE SCALE GENOMIC DNA]</scope>
    <source>
        <strain evidence="2">DSM 17067 / NCIMB 14079 / DFL-11</strain>
    </source>
</reference>
<dbReference type="EMBL" id="ACCU02000003">
    <property type="protein sequence ID" value="EEE47132.2"/>
    <property type="molecule type" value="Genomic_DNA"/>
</dbReference>
<sequence>MEWILLAACLYFGWRFFFRKKSNQTQGAEQHIANTAHDTRIQGFAVETQARSAELTHCVTKEDYESLVAPFKDLKKNIRKTHQKAKRFLAANDENTKITKAKAEKLLTLLAEIEGASEQAAKAHTDIENLDINNGVYFSDALDRQRDKFAESFDTLYGDIEETSSEIFTNAFIHFDETGQLSLYTQGKSDEERVIHALEAILRDR</sequence>
<dbReference type="AlphaFoldDB" id="A0A5E8H527"/>
<accession>A0A5E8H527</accession>